<dbReference type="PRINTS" id="PR00411">
    <property type="entry name" value="PNDRDTASEI"/>
</dbReference>
<dbReference type="InterPro" id="IPR037099">
    <property type="entry name" value="Fum_R/Succ_DH_flav-like_C_sf"/>
</dbReference>
<feature type="domain" description="Fumarate reductase/succinate dehydrogenase flavoprotein-like C-terminal" evidence="5">
    <location>
        <begin position="428"/>
        <end position="502"/>
    </location>
</feature>
<protein>
    <submittedName>
        <fullName evidence="6">FAD-binding protein</fullName>
    </submittedName>
</protein>
<keyword evidence="2" id="KW-0560">Oxidoreductase</keyword>
<name>A0A7X3FKN7_9BACL</name>
<dbReference type="GO" id="GO:0009055">
    <property type="term" value="F:electron transfer activity"/>
    <property type="evidence" value="ECO:0007669"/>
    <property type="project" value="TreeGrafter"/>
</dbReference>
<dbReference type="SUPFAM" id="SSF51905">
    <property type="entry name" value="FAD/NAD(P)-binding domain"/>
    <property type="match status" value="1"/>
</dbReference>
<dbReference type="RefSeq" id="WP_157337760.1">
    <property type="nucleotide sequence ID" value="NZ_RHLK01000012.1"/>
</dbReference>
<dbReference type="PRINTS" id="PR00368">
    <property type="entry name" value="FADPNR"/>
</dbReference>
<evidence type="ECO:0000313" key="7">
    <source>
        <dbReference type="Proteomes" id="UP000490800"/>
    </source>
</evidence>
<reference evidence="6 7" key="1">
    <citation type="journal article" date="2019" name="Microorganisms">
        <title>Paenibacillus lutrae sp. nov., A Chitinolytic Species Isolated from A River Otter in Castril Natural Park, Granada, Spain.</title>
        <authorList>
            <person name="Rodriguez M."/>
            <person name="Reina J.C."/>
            <person name="Bejar V."/>
            <person name="Llamas I."/>
        </authorList>
    </citation>
    <scope>NUCLEOTIDE SEQUENCE [LARGE SCALE GENOMIC DNA]</scope>
    <source>
        <strain evidence="6 7">N10</strain>
    </source>
</reference>
<accession>A0A7X3FKN7</accession>
<dbReference type="Pfam" id="PF00890">
    <property type="entry name" value="FAD_binding_2"/>
    <property type="match status" value="1"/>
</dbReference>
<comment type="caution">
    <text evidence="6">The sequence shown here is derived from an EMBL/GenBank/DDBJ whole genome shotgun (WGS) entry which is preliminary data.</text>
</comment>
<dbReference type="AlphaFoldDB" id="A0A7X3FKN7"/>
<sequence>MSQKQPLRLTADVLVIGGGPAGAWAAWSAASQGARVILADKGFLGTSGATAPGGTNLLYLPRDPVLREEAVQKRMKGGGYLSEPEWIHRVLDQVYESLELVESWGYPFRRNEEGVPMRDHLQGPEYMKLMRRAVIKAGVRILDQSPALELLTDEHGAGGARGICRLDDRDWEVRADAVVIATGGCAFLSKGLGCNVLTGDGLLMAAELGVELSGMEFSRQYAPSAAFGTNTRGRLLNWATYSTEDGTILHSEGPRPHDFLPRMLSQGPVYAVMDKADTPEKRAILRQSHAIFFLPLDRAGLDPFTQRFPLTLRYEGTVRGTGGIRLTGDDCGTTVAGLYAAGDAATRERVTGGQSGGGAFNASWAISSGTWSGKSAAQYALKLGAKALLRELKPAGGAGIVPAASAGGQTADAAELIRAVQAEVFPLHINYFRSEPVLRESLQRLHGLWPLAEALAPSGAGQRVRAREAAALVASARWIHTAALARRETRGMHTLAEYPQADPAMQRRLLVSGLDVIHASFENKEAVPAASSPAAVPVDRAPLHRASLEIRSGSKSEARADSVQNPGASWKEVTQG</sequence>
<evidence type="ECO:0000313" key="6">
    <source>
        <dbReference type="EMBL" id="MVP01395.1"/>
    </source>
</evidence>
<keyword evidence="1" id="KW-0285">Flavoprotein</keyword>
<dbReference type="EMBL" id="RHLK01000012">
    <property type="protein sequence ID" value="MVP01395.1"/>
    <property type="molecule type" value="Genomic_DNA"/>
</dbReference>
<feature type="domain" description="FAD-dependent oxidoreductase 2 FAD-binding" evidence="4">
    <location>
        <begin position="12"/>
        <end position="249"/>
    </location>
</feature>
<dbReference type="OrthoDB" id="9805351at2"/>
<dbReference type="Pfam" id="PF02910">
    <property type="entry name" value="Succ_DH_flav_C"/>
    <property type="match status" value="1"/>
</dbReference>
<evidence type="ECO:0000259" key="4">
    <source>
        <dbReference type="Pfam" id="PF00890"/>
    </source>
</evidence>
<evidence type="ECO:0000259" key="5">
    <source>
        <dbReference type="Pfam" id="PF02910"/>
    </source>
</evidence>
<feature type="compositionally biased region" description="Polar residues" evidence="3">
    <location>
        <begin position="562"/>
        <end position="576"/>
    </location>
</feature>
<dbReference type="InterPro" id="IPR003953">
    <property type="entry name" value="FAD-dep_OxRdtase_2_FAD-bd"/>
</dbReference>
<dbReference type="InterPro" id="IPR030664">
    <property type="entry name" value="SdhA/FrdA/AprA"/>
</dbReference>
<evidence type="ECO:0000256" key="3">
    <source>
        <dbReference type="SAM" id="MobiDB-lite"/>
    </source>
</evidence>
<evidence type="ECO:0000256" key="1">
    <source>
        <dbReference type="ARBA" id="ARBA00022630"/>
    </source>
</evidence>
<dbReference type="Gene3D" id="3.50.50.60">
    <property type="entry name" value="FAD/NAD(P)-binding domain"/>
    <property type="match status" value="1"/>
</dbReference>
<dbReference type="PANTHER" id="PTHR11632:SF51">
    <property type="entry name" value="SUCCINATE DEHYDROGENASE [UBIQUINONE] FLAVOPROTEIN SUBUNIT, MITOCHONDRIAL"/>
    <property type="match status" value="1"/>
</dbReference>
<dbReference type="GO" id="GO:0009061">
    <property type="term" value="P:anaerobic respiration"/>
    <property type="evidence" value="ECO:0007669"/>
    <property type="project" value="TreeGrafter"/>
</dbReference>
<proteinExistence type="predicted"/>
<feature type="region of interest" description="Disordered" evidence="3">
    <location>
        <begin position="548"/>
        <end position="576"/>
    </location>
</feature>
<dbReference type="Proteomes" id="UP000490800">
    <property type="component" value="Unassembled WGS sequence"/>
</dbReference>
<dbReference type="Gene3D" id="1.20.58.100">
    <property type="entry name" value="Fumarate reductase/succinate dehydrogenase flavoprotein-like, C-terminal domain"/>
    <property type="match status" value="1"/>
</dbReference>
<dbReference type="InterPro" id="IPR036188">
    <property type="entry name" value="FAD/NAD-bd_sf"/>
</dbReference>
<feature type="compositionally biased region" description="Basic and acidic residues" evidence="3">
    <location>
        <begin position="548"/>
        <end position="560"/>
    </location>
</feature>
<dbReference type="InterPro" id="IPR015939">
    <property type="entry name" value="Fum_Rdtase/Succ_DH_flav-like_C"/>
</dbReference>
<dbReference type="PANTHER" id="PTHR11632">
    <property type="entry name" value="SUCCINATE DEHYDROGENASE 2 FLAVOPROTEIN SUBUNIT"/>
    <property type="match status" value="1"/>
</dbReference>
<dbReference type="GO" id="GO:0005886">
    <property type="term" value="C:plasma membrane"/>
    <property type="evidence" value="ECO:0007669"/>
    <property type="project" value="TreeGrafter"/>
</dbReference>
<keyword evidence="7" id="KW-1185">Reference proteome</keyword>
<dbReference type="GO" id="GO:0000104">
    <property type="term" value="F:succinate dehydrogenase activity"/>
    <property type="evidence" value="ECO:0007669"/>
    <property type="project" value="TreeGrafter"/>
</dbReference>
<organism evidence="6 7">
    <name type="scientific">Paenibacillus lutrae</name>
    <dbReference type="NCBI Taxonomy" id="2078573"/>
    <lineage>
        <taxon>Bacteria</taxon>
        <taxon>Bacillati</taxon>
        <taxon>Bacillota</taxon>
        <taxon>Bacilli</taxon>
        <taxon>Bacillales</taxon>
        <taxon>Paenibacillaceae</taxon>
        <taxon>Paenibacillus</taxon>
    </lineage>
</organism>
<gene>
    <name evidence="6" type="ORF">EDM21_18015</name>
</gene>
<dbReference type="GO" id="GO:0050660">
    <property type="term" value="F:flavin adenine dinucleotide binding"/>
    <property type="evidence" value="ECO:0007669"/>
    <property type="project" value="TreeGrafter"/>
</dbReference>
<evidence type="ECO:0000256" key="2">
    <source>
        <dbReference type="ARBA" id="ARBA00023002"/>
    </source>
</evidence>
<dbReference type="SUPFAM" id="SSF46977">
    <property type="entry name" value="Succinate dehydrogenase/fumarate reductase flavoprotein C-terminal domain"/>
    <property type="match status" value="1"/>
</dbReference>